<dbReference type="HAMAP" id="MF_01468">
    <property type="entry name" value="RNase_Mini_III"/>
    <property type="match status" value="1"/>
</dbReference>
<feature type="domain" description="RNase III" evidence="5">
    <location>
        <begin position="16"/>
        <end position="115"/>
    </location>
</feature>
<evidence type="ECO:0000259" key="5">
    <source>
        <dbReference type="Pfam" id="PF00636"/>
    </source>
</evidence>
<dbReference type="PATRIC" id="fig|135826.4.peg.96"/>
<reference evidence="6 7" key="1">
    <citation type="submission" date="2015-01" db="EMBL/GenBank/DDBJ databases">
        <title>Genome sequence of Jeotgalibacillus alimentarius.</title>
        <authorList>
            <person name="Goh K.M."/>
            <person name="Chan K.-G."/>
            <person name="Yaakop A.S."/>
            <person name="Ee R."/>
            <person name="Gan H.M."/>
            <person name="Chan C.S."/>
        </authorList>
    </citation>
    <scope>NUCLEOTIDE SEQUENCE [LARGE SCALE GENOMIC DNA]</scope>
    <source>
        <strain evidence="6 7">YKJ-13</strain>
    </source>
</reference>
<keyword evidence="2 4" id="KW-0255">Endonuclease</keyword>
<comment type="function">
    <text evidence="4">Involved in correct processing of both the 5' and 3' ends of 23S rRNA precursor. Processes 30S rRNA precursor transcript even in absence of ribonuclease 3 (Rnc); Rnc processes 30S rRNA into smaller rRNA precursors.</text>
</comment>
<dbReference type="EMBL" id="JXRQ01000005">
    <property type="protein sequence ID" value="KIL53600.1"/>
    <property type="molecule type" value="Genomic_DNA"/>
</dbReference>
<keyword evidence="4" id="KW-0690">Ribosome biogenesis</keyword>
<dbReference type="STRING" id="135826.KP77_00950"/>
<evidence type="ECO:0000313" key="7">
    <source>
        <dbReference type="Proteomes" id="UP000031950"/>
    </source>
</evidence>
<dbReference type="SUPFAM" id="SSF69065">
    <property type="entry name" value="RNase III domain-like"/>
    <property type="match status" value="1"/>
</dbReference>
<keyword evidence="4" id="KW-0699">rRNA-binding</keyword>
<evidence type="ECO:0000256" key="3">
    <source>
        <dbReference type="ARBA" id="ARBA00022801"/>
    </source>
</evidence>
<dbReference type="InterPro" id="IPR036389">
    <property type="entry name" value="RNase_III_sf"/>
</dbReference>
<comment type="cofactor">
    <cofactor evidence="4">
        <name>Mg(2+)</name>
        <dbReference type="ChEBI" id="CHEBI:18420"/>
    </cofactor>
</comment>
<dbReference type="Pfam" id="PF00636">
    <property type="entry name" value="Ribonuclease_3"/>
    <property type="match status" value="1"/>
</dbReference>
<evidence type="ECO:0000256" key="2">
    <source>
        <dbReference type="ARBA" id="ARBA00022759"/>
    </source>
</evidence>
<feature type="active site" evidence="4">
    <location>
        <position position="22"/>
    </location>
</feature>
<comment type="subcellular location">
    <subcellularLocation>
        <location evidence="4">Cytoplasm</location>
    </subcellularLocation>
</comment>
<dbReference type="Gene3D" id="1.10.1520.10">
    <property type="entry name" value="Ribonuclease III domain"/>
    <property type="match status" value="1"/>
</dbReference>
<dbReference type="Proteomes" id="UP000031950">
    <property type="component" value="Unassembled WGS sequence"/>
</dbReference>
<dbReference type="GO" id="GO:0006364">
    <property type="term" value="P:rRNA processing"/>
    <property type="evidence" value="ECO:0007669"/>
    <property type="project" value="UniProtKB-UniRule"/>
</dbReference>
<dbReference type="GO" id="GO:0005737">
    <property type="term" value="C:cytoplasm"/>
    <property type="evidence" value="ECO:0007669"/>
    <property type="project" value="UniProtKB-SubCell"/>
</dbReference>
<dbReference type="RefSeq" id="WP_041120819.1">
    <property type="nucleotide sequence ID" value="NZ_JXRQ01000005.1"/>
</dbReference>
<dbReference type="GO" id="GO:0019843">
    <property type="term" value="F:rRNA binding"/>
    <property type="evidence" value="ECO:0007669"/>
    <property type="project" value="UniProtKB-UniRule"/>
</dbReference>
<comment type="subunit">
    <text evidence="4">Homodimer.</text>
</comment>
<dbReference type="PANTHER" id="PTHR34276">
    <property type="entry name" value="MINI-RIBONUCLEASE 3"/>
    <property type="match status" value="1"/>
</dbReference>
<sequence length="141" mass="16106">MTYSSPLDPKQLNALALAYMGDGVYEQYVRHHLLTIGTIRPHALQREAICYVSAKAQAQVLHQMFEEDLFTEEEMAIIRRGRNAKSGSVPKNTDVATYRYSTAFEAMIGYLYLTEQKERMEEIILKAISMIVDSRKEPGNE</sequence>
<protein>
    <recommendedName>
        <fullName evidence="4">Mini-ribonuclease 3</fullName>
        <shortName evidence="4">Mini-3</shortName>
        <shortName evidence="4">Mini-RNase 3</shortName>
        <ecNumber evidence="4">3.1.26.-</ecNumber>
    </recommendedName>
    <alternativeName>
        <fullName evidence="4">Mini-RNase III</fullName>
        <shortName evidence="4">Mini-III</shortName>
    </alternativeName>
</protein>
<keyword evidence="7" id="KW-1185">Reference proteome</keyword>
<accession>A0A0C2RTP1</accession>
<dbReference type="PIRSF" id="PIRSF005520">
    <property type="entry name" value="UCP005520"/>
    <property type="match status" value="1"/>
</dbReference>
<dbReference type="PANTHER" id="PTHR34276:SF1">
    <property type="entry name" value="MINI-RIBONUCLEASE 3"/>
    <property type="match status" value="1"/>
</dbReference>
<keyword evidence="1 4" id="KW-0540">Nuclease</keyword>
<comment type="caution">
    <text evidence="6">The sequence shown here is derived from an EMBL/GenBank/DDBJ whole genome shotgun (WGS) entry which is preliminary data.</text>
</comment>
<evidence type="ECO:0000256" key="4">
    <source>
        <dbReference type="HAMAP-Rule" id="MF_01468"/>
    </source>
</evidence>
<dbReference type="EC" id="3.1.26.-" evidence="4"/>
<dbReference type="OrthoDB" id="46571at2"/>
<proteinExistence type="inferred from homology"/>
<gene>
    <name evidence="4" type="primary">mrnC</name>
    <name evidence="6" type="ORF">KP77_00950</name>
</gene>
<dbReference type="InterPro" id="IPR000999">
    <property type="entry name" value="RNase_III_dom"/>
</dbReference>
<dbReference type="InterPro" id="IPR008226">
    <property type="entry name" value="Mini3_fam"/>
</dbReference>
<keyword evidence="4" id="KW-0460">Magnesium</keyword>
<evidence type="ECO:0000313" key="6">
    <source>
        <dbReference type="EMBL" id="KIL53600.1"/>
    </source>
</evidence>
<keyword evidence="4" id="KW-0694">RNA-binding</keyword>
<keyword evidence="3 4" id="KW-0378">Hydrolase</keyword>
<comment type="similarity">
    <text evidence="4">Belongs to the MrnC RNase family.</text>
</comment>
<dbReference type="GO" id="GO:0004525">
    <property type="term" value="F:ribonuclease III activity"/>
    <property type="evidence" value="ECO:0007669"/>
    <property type="project" value="InterPro"/>
</dbReference>
<keyword evidence="4" id="KW-0963">Cytoplasm</keyword>
<name>A0A0C2RTP1_9BACL</name>
<keyword evidence="4" id="KW-0698">rRNA processing</keyword>
<dbReference type="AlphaFoldDB" id="A0A0C2RTP1"/>
<evidence type="ECO:0000256" key="1">
    <source>
        <dbReference type="ARBA" id="ARBA00022722"/>
    </source>
</evidence>
<organism evidence="6 7">
    <name type="scientific">Jeotgalibacillus alimentarius</name>
    <dbReference type="NCBI Taxonomy" id="135826"/>
    <lineage>
        <taxon>Bacteria</taxon>
        <taxon>Bacillati</taxon>
        <taxon>Bacillota</taxon>
        <taxon>Bacilli</taxon>
        <taxon>Bacillales</taxon>
        <taxon>Caryophanaceae</taxon>
        <taxon>Jeotgalibacillus</taxon>
    </lineage>
</organism>